<reference evidence="2" key="3">
    <citation type="journal article" date="2010" name="Genome Res.">
        <title>Population genomic sequencing of Coccidioides fungi reveals recent hybridization and transposon control.</title>
        <authorList>
            <person name="Neafsey D.E."/>
            <person name="Barker B.M."/>
            <person name="Sharpton T.J."/>
            <person name="Stajich J.E."/>
            <person name="Park D.J."/>
            <person name="Whiston E."/>
            <person name="Hung C.-Y."/>
            <person name="McMahan C."/>
            <person name="White J."/>
            <person name="Sykes S."/>
            <person name="Heiman D."/>
            <person name="Young S."/>
            <person name="Zeng Q."/>
            <person name="Abouelleil A."/>
            <person name="Aftuck L."/>
            <person name="Bessette D."/>
            <person name="Brown A."/>
            <person name="FitzGerald M."/>
            <person name="Lui A."/>
            <person name="Macdonald J.P."/>
            <person name="Priest M."/>
            <person name="Orbach M.J."/>
            <person name="Galgiani J.N."/>
            <person name="Kirkland T.N."/>
            <person name="Cole G.T."/>
            <person name="Birren B.W."/>
            <person name="Henn M.R."/>
            <person name="Taylor J.W."/>
            <person name="Rounsley S.D."/>
        </authorList>
    </citation>
    <scope>NUCLEOTIDE SEQUENCE [LARGE SCALE GENOMIC DNA]</scope>
    <source>
        <strain evidence="2">RMSCC 3488</strain>
    </source>
</reference>
<dbReference type="Proteomes" id="UP000054567">
    <property type="component" value="Unassembled WGS sequence"/>
</dbReference>
<dbReference type="VEuPathDB" id="FungiDB:CPAG_08498"/>
<proteinExistence type="predicted"/>
<gene>
    <name evidence="1" type="ORF">CPAG_08498</name>
</gene>
<accession>A0A0J6FRZ3</accession>
<evidence type="ECO:0000313" key="2">
    <source>
        <dbReference type="Proteomes" id="UP000054567"/>
    </source>
</evidence>
<dbReference type="AlphaFoldDB" id="A0A0J6FRZ3"/>
<reference evidence="1 2" key="1">
    <citation type="submission" date="2007-06" db="EMBL/GenBank/DDBJ databases">
        <title>The Genome Sequence of Coccidioides posadasii RMSCC_3488.</title>
        <authorList>
            <consortium name="Coccidioides Genome Resources Consortium"/>
            <consortium name="The Broad Institute Genome Sequencing Platform"/>
            <person name="Henn M.R."/>
            <person name="Sykes S."/>
            <person name="Young S."/>
            <person name="Jaffe D."/>
            <person name="Berlin A."/>
            <person name="Alvarez P."/>
            <person name="Butler J."/>
            <person name="Gnerre S."/>
            <person name="Grabherr M."/>
            <person name="Mauceli E."/>
            <person name="Brockman W."/>
            <person name="Kodira C."/>
            <person name="Alvarado L."/>
            <person name="Zeng Q."/>
            <person name="Crawford M."/>
            <person name="Antoine C."/>
            <person name="Devon K."/>
            <person name="Galgiani J."/>
            <person name="Orsborn K."/>
            <person name="Lewis M.L."/>
            <person name="Nusbaum C."/>
            <person name="Galagan J."/>
            <person name="Birren B."/>
        </authorList>
    </citation>
    <scope>NUCLEOTIDE SEQUENCE [LARGE SCALE GENOMIC DNA]</scope>
    <source>
        <strain evidence="1 2">RMSCC 3488</strain>
    </source>
</reference>
<sequence length="121" mass="13546">MPNHTFSSFRAYRRYSQSRKLATRAASRSLVKYYELPVGAKEKCNKSAGKPLKADIVAILQTRRYESTESSDLGNNRRAFSGNNSSAVLNEAKIEMIKHRIRIQATTYVRGGLKTSCSNVA</sequence>
<organism evidence="1 2">
    <name type="scientific">Coccidioides posadasii RMSCC 3488</name>
    <dbReference type="NCBI Taxonomy" id="454284"/>
    <lineage>
        <taxon>Eukaryota</taxon>
        <taxon>Fungi</taxon>
        <taxon>Dikarya</taxon>
        <taxon>Ascomycota</taxon>
        <taxon>Pezizomycotina</taxon>
        <taxon>Eurotiomycetes</taxon>
        <taxon>Eurotiomycetidae</taxon>
        <taxon>Onygenales</taxon>
        <taxon>Onygenaceae</taxon>
        <taxon>Coccidioides</taxon>
    </lineage>
</organism>
<protein>
    <submittedName>
        <fullName evidence="1">Uncharacterized protein</fullName>
    </submittedName>
</protein>
<dbReference type="EMBL" id="DS268113">
    <property type="protein sequence ID" value="KMM72200.1"/>
    <property type="molecule type" value="Genomic_DNA"/>
</dbReference>
<evidence type="ECO:0000313" key="1">
    <source>
        <dbReference type="EMBL" id="KMM72200.1"/>
    </source>
</evidence>
<name>A0A0J6FRZ3_COCPO</name>
<reference evidence="2" key="2">
    <citation type="journal article" date="2009" name="Genome Res.">
        <title>Comparative genomic analyses of the human fungal pathogens Coccidioides and their relatives.</title>
        <authorList>
            <person name="Sharpton T.J."/>
            <person name="Stajich J.E."/>
            <person name="Rounsley S.D."/>
            <person name="Gardner M.J."/>
            <person name="Wortman J.R."/>
            <person name="Jordar V.S."/>
            <person name="Maiti R."/>
            <person name="Kodira C.D."/>
            <person name="Neafsey D.E."/>
            <person name="Zeng Q."/>
            <person name="Hung C.-Y."/>
            <person name="McMahan C."/>
            <person name="Muszewska A."/>
            <person name="Grynberg M."/>
            <person name="Mandel M.A."/>
            <person name="Kellner E.M."/>
            <person name="Barker B.M."/>
            <person name="Galgiani J.N."/>
            <person name="Orbach M.J."/>
            <person name="Kirkland T.N."/>
            <person name="Cole G.T."/>
            <person name="Henn M.R."/>
            <person name="Birren B.W."/>
            <person name="Taylor J.W."/>
        </authorList>
    </citation>
    <scope>NUCLEOTIDE SEQUENCE [LARGE SCALE GENOMIC DNA]</scope>
    <source>
        <strain evidence="2">RMSCC 3488</strain>
    </source>
</reference>